<keyword evidence="7" id="KW-0479">Metal-binding</keyword>
<keyword evidence="11" id="KW-0175">Coiled coil</keyword>
<sequence length="262" mass="29423">MGRHQENRLRLSSRTKVAETEHKVDSKLAKTNPNGQIECIICKVTVKSATLWKVHVNSKLHKERITIAKQIKSTFKGGIPEATTKLSTVTTQTPKPSTKVVETPKGVVAVQQSLKSTQQIVPKAAPTPVSTEKSASANNVDTLLPEKFFDDPVKDAKIRNAEYKDPQADEWERFQREIREASSVSVAIIAGEQMESAFDRDLDEINDQMKHWSRYMNLEARKGVLSVNKDHKSETHSSDENESDDEATATSEFSDWRSKSFL</sequence>
<feature type="domain" description="ZNF380 coiled-coil" evidence="17">
    <location>
        <begin position="144"/>
        <end position="222"/>
    </location>
</feature>
<dbReference type="PANTHER" id="PTHR13278">
    <property type="entry name" value="ZINC FINGER PROTEIN 830"/>
    <property type="match status" value="1"/>
</dbReference>
<dbReference type="Pfam" id="PF12171">
    <property type="entry name" value="zf-C2H2_jaz"/>
    <property type="match status" value="1"/>
</dbReference>
<evidence type="ECO:0000256" key="14">
    <source>
        <dbReference type="ARBA" id="ARBA00030672"/>
    </source>
</evidence>
<evidence type="ECO:0000256" key="7">
    <source>
        <dbReference type="ARBA" id="ARBA00022723"/>
    </source>
</evidence>
<evidence type="ECO:0000256" key="12">
    <source>
        <dbReference type="ARBA" id="ARBA00023242"/>
    </source>
</evidence>
<proteinExistence type="predicted"/>
<evidence type="ECO:0000256" key="8">
    <source>
        <dbReference type="ARBA" id="ARBA00022771"/>
    </source>
</evidence>
<evidence type="ECO:0000313" key="18">
    <source>
        <dbReference type="EMBL" id="JAC50221.1"/>
    </source>
</evidence>
<dbReference type="Pfam" id="PF23406">
    <property type="entry name" value="ZNF380_CC"/>
    <property type="match status" value="1"/>
</dbReference>
<dbReference type="InterPro" id="IPR036236">
    <property type="entry name" value="Znf_C2H2_sf"/>
</dbReference>
<keyword evidence="9" id="KW-0498">Mitosis</keyword>
<dbReference type="InterPro" id="IPR040050">
    <property type="entry name" value="ZNF830-like"/>
</dbReference>
<evidence type="ECO:0000256" key="4">
    <source>
        <dbReference type="ARBA" id="ARBA00022454"/>
    </source>
</evidence>
<evidence type="ECO:0000256" key="15">
    <source>
        <dbReference type="SAM" id="MobiDB-lite"/>
    </source>
</evidence>
<keyword evidence="8" id="KW-0863">Zinc-finger</keyword>
<evidence type="ECO:0000259" key="16">
    <source>
        <dbReference type="Pfam" id="PF12171"/>
    </source>
</evidence>
<keyword evidence="12" id="KW-0539">Nucleus</keyword>
<keyword evidence="13" id="KW-0131">Cell cycle</keyword>
<reference evidence="18" key="1">
    <citation type="journal article" date="2014" name="BMC Genomics">
        <title>Characterizing the developmental transcriptome of the oriental fruit fly, Bactrocera dorsalis (Diptera: Tephritidae) through comparative genomic analysis with Drosophila melanogaster utilizing modENCODE datasets.</title>
        <authorList>
            <person name="Geib S.M."/>
            <person name="Calla B."/>
            <person name="Hall B."/>
            <person name="Hou S."/>
            <person name="Manoukis N.C."/>
        </authorList>
    </citation>
    <scope>NUCLEOTIDE SEQUENCE</scope>
    <source>
        <strain evidence="18">Punador</strain>
    </source>
</reference>
<keyword evidence="5" id="KW-0217">Developmental protein</keyword>
<dbReference type="EMBL" id="GAKP01008731">
    <property type="protein sequence ID" value="JAC50221.1"/>
    <property type="molecule type" value="Transcribed_RNA"/>
</dbReference>
<feature type="domain" description="Zinc finger double-stranded RNA binding" evidence="16">
    <location>
        <begin position="36"/>
        <end position="62"/>
    </location>
</feature>
<feature type="compositionally biased region" description="Basic and acidic residues" evidence="15">
    <location>
        <begin position="228"/>
        <end position="239"/>
    </location>
</feature>
<dbReference type="Gene3D" id="3.30.160.60">
    <property type="entry name" value="Classic Zinc Finger"/>
    <property type="match status" value="1"/>
</dbReference>
<evidence type="ECO:0000256" key="3">
    <source>
        <dbReference type="ARBA" id="ARBA00017358"/>
    </source>
</evidence>
<evidence type="ECO:0000259" key="17">
    <source>
        <dbReference type="Pfam" id="PF23406"/>
    </source>
</evidence>
<dbReference type="GO" id="GO:0033260">
    <property type="term" value="P:nuclear DNA replication"/>
    <property type="evidence" value="ECO:0007669"/>
    <property type="project" value="TreeGrafter"/>
</dbReference>
<accession>A0A034W3T9</accession>
<evidence type="ECO:0000256" key="11">
    <source>
        <dbReference type="ARBA" id="ARBA00023054"/>
    </source>
</evidence>
<protein>
    <recommendedName>
        <fullName evidence="3">Zinc finger protein 830</fullName>
    </recommendedName>
    <alternativeName>
        <fullName evidence="14">Coiled-coil domain-containing protein 16</fullName>
    </alternativeName>
</protein>
<keyword evidence="6" id="KW-0132">Cell division</keyword>
<dbReference type="GO" id="GO:0003676">
    <property type="term" value="F:nucleic acid binding"/>
    <property type="evidence" value="ECO:0007669"/>
    <property type="project" value="InterPro"/>
</dbReference>
<name>A0A034W3T9_BACDO</name>
<evidence type="ECO:0000256" key="1">
    <source>
        <dbReference type="ARBA" id="ARBA00004286"/>
    </source>
</evidence>
<dbReference type="InterPro" id="IPR059039">
    <property type="entry name" value="ZNF380_CC"/>
</dbReference>
<evidence type="ECO:0000256" key="13">
    <source>
        <dbReference type="ARBA" id="ARBA00023306"/>
    </source>
</evidence>
<gene>
    <name evidence="18" type="primary">ZN830</name>
</gene>
<evidence type="ECO:0000256" key="6">
    <source>
        <dbReference type="ARBA" id="ARBA00022618"/>
    </source>
</evidence>
<dbReference type="GO" id="GO:0008270">
    <property type="term" value="F:zinc ion binding"/>
    <property type="evidence" value="ECO:0007669"/>
    <property type="project" value="UniProtKB-KW"/>
</dbReference>
<evidence type="ECO:0000256" key="10">
    <source>
        <dbReference type="ARBA" id="ARBA00022833"/>
    </source>
</evidence>
<feature type="region of interest" description="Disordered" evidence="15">
    <location>
        <begin position="1"/>
        <end position="24"/>
    </location>
</feature>
<dbReference type="GO" id="GO:0033314">
    <property type="term" value="P:mitotic DNA replication checkpoint signaling"/>
    <property type="evidence" value="ECO:0007669"/>
    <property type="project" value="TreeGrafter"/>
</dbReference>
<evidence type="ECO:0000256" key="9">
    <source>
        <dbReference type="ARBA" id="ARBA00022776"/>
    </source>
</evidence>
<dbReference type="GO" id="GO:0044773">
    <property type="term" value="P:mitotic DNA damage checkpoint signaling"/>
    <property type="evidence" value="ECO:0007669"/>
    <property type="project" value="TreeGrafter"/>
</dbReference>
<dbReference type="SUPFAM" id="SSF57667">
    <property type="entry name" value="beta-beta-alpha zinc fingers"/>
    <property type="match status" value="1"/>
</dbReference>
<keyword evidence="4" id="KW-0158">Chromosome</keyword>
<dbReference type="OrthoDB" id="77607at2759"/>
<dbReference type="PANTHER" id="PTHR13278:SF0">
    <property type="entry name" value="ZINC FINGER PROTEIN 830"/>
    <property type="match status" value="1"/>
</dbReference>
<dbReference type="InterPro" id="IPR022755">
    <property type="entry name" value="Znf_C2H2_jaz"/>
</dbReference>
<organism evidence="18">
    <name type="scientific">Bactrocera dorsalis</name>
    <name type="common">Oriental fruit fly</name>
    <name type="synonym">Dacus dorsalis</name>
    <dbReference type="NCBI Taxonomy" id="27457"/>
    <lineage>
        <taxon>Eukaryota</taxon>
        <taxon>Metazoa</taxon>
        <taxon>Ecdysozoa</taxon>
        <taxon>Arthropoda</taxon>
        <taxon>Hexapoda</taxon>
        <taxon>Insecta</taxon>
        <taxon>Pterygota</taxon>
        <taxon>Neoptera</taxon>
        <taxon>Endopterygota</taxon>
        <taxon>Diptera</taxon>
        <taxon>Brachycera</taxon>
        <taxon>Muscomorpha</taxon>
        <taxon>Tephritoidea</taxon>
        <taxon>Tephritidae</taxon>
        <taxon>Bactrocera</taxon>
        <taxon>Bactrocera</taxon>
    </lineage>
</organism>
<dbReference type="GO" id="GO:0005681">
    <property type="term" value="C:spliceosomal complex"/>
    <property type="evidence" value="ECO:0007669"/>
    <property type="project" value="InterPro"/>
</dbReference>
<evidence type="ECO:0000256" key="5">
    <source>
        <dbReference type="ARBA" id="ARBA00022473"/>
    </source>
</evidence>
<comment type="subcellular location">
    <subcellularLocation>
        <location evidence="1">Chromosome</location>
    </subcellularLocation>
    <subcellularLocation>
        <location evidence="2">Nucleus speckle</location>
    </subcellularLocation>
</comment>
<feature type="region of interest" description="Disordered" evidence="15">
    <location>
        <begin position="226"/>
        <end position="262"/>
    </location>
</feature>
<evidence type="ECO:0000256" key="2">
    <source>
        <dbReference type="ARBA" id="ARBA00004324"/>
    </source>
</evidence>
<keyword evidence="10" id="KW-0862">Zinc</keyword>
<dbReference type="AlphaFoldDB" id="A0A034W3T9"/>